<dbReference type="AlphaFoldDB" id="A0A1B1Y590"/>
<dbReference type="KEGG" id="wfu:AXE80_06475"/>
<keyword evidence="2" id="KW-1185">Reference proteome</keyword>
<name>A0A1B1Y590_9FLAO</name>
<protein>
    <submittedName>
        <fullName evidence="1">Uncharacterized protein</fullName>
    </submittedName>
</protein>
<dbReference type="Gene3D" id="3.10.450.360">
    <property type="match status" value="1"/>
</dbReference>
<gene>
    <name evidence="1" type="ORF">AXE80_06475</name>
</gene>
<dbReference type="Proteomes" id="UP000092967">
    <property type="component" value="Chromosome"/>
</dbReference>
<dbReference type="EMBL" id="CP014224">
    <property type="protein sequence ID" value="ANW95945.1"/>
    <property type="molecule type" value="Genomic_DNA"/>
</dbReference>
<dbReference type="SUPFAM" id="SSF160574">
    <property type="entry name" value="BT0923-like"/>
    <property type="match status" value="1"/>
</dbReference>
<sequence>MTNHVTPVNTINVVVNDGFTEVAVDKLPEAVTNAVKESYATASIDKAFINENGQYKLELTVDSASKTVYVDGEGNLINLNTAE</sequence>
<organism evidence="1 2">
    <name type="scientific">Wenyingzhuangia fucanilytica</name>
    <dbReference type="NCBI Taxonomy" id="1790137"/>
    <lineage>
        <taxon>Bacteria</taxon>
        <taxon>Pseudomonadati</taxon>
        <taxon>Bacteroidota</taxon>
        <taxon>Flavobacteriia</taxon>
        <taxon>Flavobacteriales</taxon>
        <taxon>Flavobacteriaceae</taxon>
        <taxon>Wenyingzhuangia</taxon>
    </lineage>
</organism>
<dbReference type="STRING" id="1790137.AXE80_06475"/>
<evidence type="ECO:0000313" key="1">
    <source>
        <dbReference type="EMBL" id="ANW95945.1"/>
    </source>
</evidence>
<evidence type="ECO:0000313" key="2">
    <source>
        <dbReference type="Proteomes" id="UP000092967"/>
    </source>
</evidence>
<reference evidence="1 2" key="1">
    <citation type="submission" date="2016-02" db="EMBL/GenBank/DDBJ databases">
        <authorList>
            <person name="Wen L."/>
            <person name="He K."/>
            <person name="Yang H."/>
        </authorList>
    </citation>
    <scope>NUCLEOTIDE SEQUENCE [LARGE SCALE GENOMIC DNA]</scope>
    <source>
        <strain evidence="1 2">CZ1127</strain>
    </source>
</reference>
<accession>A0A1B1Y590</accession>
<proteinExistence type="predicted"/>